<keyword evidence="3 6" id="KW-0489">Methyltransferase</keyword>
<evidence type="ECO:0000313" key="7">
    <source>
        <dbReference type="EMBL" id="BBY43981.1"/>
    </source>
</evidence>
<dbReference type="RefSeq" id="WP_083000996.1">
    <property type="nucleotide sequence ID" value="NZ_AP022591.1"/>
</dbReference>
<keyword evidence="8" id="KW-1185">Reference proteome</keyword>
<comment type="similarity">
    <text evidence="2 6">Belongs to the UPF0677 family.</text>
</comment>
<evidence type="ECO:0000313" key="8">
    <source>
        <dbReference type="Proteomes" id="UP000466431"/>
    </source>
</evidence>
<reference evidence="7 8" key="1">
    <citation type="journal article" date="2019" name="Emerg. Microbes Infect.">
        <title>Comprehensive subspecies identification of 175 nontuberculous mycobacteria species based on 7547 genomic profiles.</title>
        <authorList>
            <person name="Matsumoto Y."/>
            <person name="Kinjo T."/>
            <person name="Motooka D."/>
            <person name="Nabeya D."/>
            <person name="Jung N."/>
            <person name="Uechi K."/>
            <person name="Horii T."/>
            <person name="Iida T."/>
            <person name="Fujita J."/>
            <person name="Nakamura S."/>
        </authorList>
    </citation>
    <scope>NUCLEOTIDE SEQUENCE [LARGE SCALE GENOMIC DNA]</scope>
    <source>
        <strain evidence="7 8">JCM 18439</strain>
    </source>
</reference>
<dbReference type="PANTHER" id="PTHR43619:SF2">
    <property type="entry name" value="S-ADENOSYL-L-METHIONINE-DEPENDENT METHYLTRANSFERASES SUPERFAMILY PROTEIN"/>
    <property type="match status" value="1"/>
</dbReference>
<dbReference type="InterPro" id="IPR029063">
    <property type="entry name" value="SAM-dependent_MTases_sf"/>
</dbReference>
<protein>
    <recommendedName>
        <fullName evidence="6">S-adenosyl-L-methionine-dependent methyltransferase</fullName>
        <ecNumber evidence="6">2.1.1.-</ecNumber>
    </recommendedName>
</protein>
<organism evidence="7 8">
    <name type="scientific">Mycolicibacterium celeriflavum</name>
    <name type="common">Mycobacterium celeriflavum</name>
    <dbReference type="NCBI Taxonomy" id="1249101"/>
    <lineage>
        <taxon>Bacteria</taxon>
        <taxon>Bacillati</taxon>
        <taxon>Actinomycetota</taxon>
        <taxon>Actinomycetes</taxon>
        <taxon>Mycobacteriales</taxon>
        <taxon>Mycobacteriaceae</taxon>
        <taxon>Mycolicibacterium</taxon>
    </lineage>
</organism>
<evidence type="ECO:0000256" key="2">
    <source>
        <dbReference type="ARBA" id="ARBA00008138"/>
    </source>
</evidence>
<dbReference type="InterPro" id="IPR007213">
    <property type="entry name" value="Ppm1/Ppm2/Tcmp"/>
</dbReference>
<dbReference type="STRING" id="1249101.BST21_06840"/>
<gene>
    <name evidence="7" type="ORF">MCEL_22760</name>
</gene>
<evidence type="ECO:0000256" key="6">
    <source>
        <dbReference type="RuleBase" id="RU362030"/>
    </source>
</evidence>
<dbReference type="NCBIfam" id="TIGR00027">
    <property type="entry name" value="mthyl_TIGR00027"/>
    <property type="match status" value="1"/>
</dbReference>
<comment type="function">
    <text evidence="1 6">Exhibits S-adenosyl-L-methionine-dependent methyltransferase activity.</text>
</comment>
<dbReference type="EC" id="2.1.1.-" evidence="6"/>
<evidence type="ECO:0000256" key="1">
    <source>
        <dbReference type="ARBA" id="ARBA00003907"/>
    </source>
</evidence>
<keyword evidence="4 7" id="KW-0808">Transferase</keyword>
<name>A0A1X0BZ28_MYCCF</name>
<proteinExistence type="inferred from homology"/>
<dbReference type="GO" id="GO:0008168">
    <property type="term" value="F:methyltransferase activity"/>
    <property type="evidence" value="ECO:0007669"/>
    <property type="project" value="UniProtKB-UniRule"/>
</dbReference>
<dbReference type="Proteomes" id="UP000466431">
    <property type="component" value="Chromosome"/>
</dbReference>
<accession>A0A1X0BZ28</accession>
<dbReference type="EMBL" id="AP022591">
    <property type="protein sequence ID" value="BBY43981.1"/>
    <property type="molecule type" value="Genomic_DNA"/>
</dbReference>
<sequence length="311" mass="33678">MARTDNDTWDLASSVGATATMVAAARAIASTGDDPLICDPYAEPLVRAVGVDFFTRLAGGDLKLEDLDADNAAVGMARMTDNMAVRTKFFDEFFEDAGSAGIRQAVILASGLDARSYRLAWPAGMTVYEIDQPEVIAFKSRTLAEFGAEPTAELRCVSIDLRFDWPAALKEAGFDPAVPTAWSAEGLLGYLPPEAQDNLLDTITELSAPGSRVAVESGPTSTAPEDREKMLERMQEAAQRWREHGFELDFAELVYIGDRNEAGGYLSDRGWRLTRRTVGELLAASGLPQLPDDEGGAHFSELQYVSGILES</sequence>
<dbReference type="GO" id="GO:0032259">
    <property type="term" value="P:methylation"/>
    <property type="evidence" value="ECO:0007669"/>
    <property type="project" value="UniProtKB-KW"/>
</dbReference>
<dbReference type="PANTHER" id="PTHR43619">
    <property type="entry name" value="S-ADENOSYL-L-METHIONINE-DEPENDENT METHYLTRANSFERASE YKTD-RELATED"/>
    <property type="match status" value="1"/>
</dbReference>
<dbReference type="AlphaFoldDB" id="A0A1X0BZ28"/>
<dbReference type="Gene3D" id="3.40.50.150">
    <property type="entry name" value="Vaccinia Virus protein VP39"/>
    <property type="match status" value="1"/>
</dbReference>
<dbReference type="FunFam" id="3.40.50.150:FF:000152">
    <property type="entry name" value="S-adenosyl-L-methionine-dependent methyltransferase"/>
    <property type="match status" value="1"/>
</dbReference>
<evidence type="ECO:0000256" key="4">
    <source>
        <dbReference type="ARBA" id="ARBA00022679"/>
    </source>
</evidence>
<evidence type="ECO:0000256" key="5">
    <source>
        <dbReference type="ARBA" id="ARBA00022691"/>
    </source>
</evidence>
<dbReference type="SUPFAM" id="SSF53335">
    <property type="entry name" value="S-adenosyl-L-methionine-dependent methyltransferases"/>
    <property type="match status" value="1"/>
</dbReference>
<dbReference type="Pfam" id="PF04072">
    <property type="entry name" value="LCM"/>
    <property type="match status" value="1"/>
</dbReference>
<dbReference type="KEGG" id="mcee:MCEL_22760"/>
<keyword evidence="5 6" id="KW-0949">S-adenosyl-L-methionine</keyword>
<dbReference type="OrthoDB" id="9806164at2"/>
<dbReference type="InterPro" id="IPR011610">
    <property type="entry name" value="SAM_mthyl_Trfase_ML2640-like"/>
</dbReference>
<evidence type="ECO:0000256" key="3">
    <source>
        <dbReference type="ARBA" id="ARBA00022603"/>
    </source>
</evidence>